<name>B5IAN3_ACIB4</name>
<dbReference type="CDD" id="cd04491">
    <property type="entry name" value="SoSSB_OBF"/>
    <property type="match status" value="1"/>
</dbReference>
<dbReference type="OrthoDB" id="6262at2157"/>
<dbReference type="SUPFAM" id="SSF50249">
    <property type="entry name" value="Nucleic acid-binding proteins"/>
    <property type="match status" value="1"/>
</dbReference>
<dbReference type="Proteomes" id="UP000001400">
    <property type="component" value="Chromosome"/>
</dbReference>
<evidence type="ECO:0000259" key="2">
    <source>
        <dbReference type="Pfam" id="PF21473"/>
    </source>
</evidence>
<organism evidence="3 4">
    <name type="scientific">Aciduliprofundum boonei (strain DSM 19572 / T469)</name>
    <dbReference type="NCBI Taxonomy" id="439481"/>
    <lineage>
        <taxon>Archaea</taxon>
        <taxon>Methanobacteriati</taxon>
        <taxon>Thermoplasmatota</taxon>
        <taxon>DHVE2 group</taxon>
        <taxon>Candidatus Aciduliprofundum</taxon>
    </lineage>
</organism>
<dbReference type="GO" id="GO:0010212">
    <property type="term" value="P:response to ionizing radiation"/>
    <property type="evidence" value="ECO:0007669"/>
    <property type="project" value="TreeGrafter"/>
</dbReference>
<dbReference type="NCBIfam" id="NF005049">
    <property type="entry name" value="PRK06461.1-3"/>
    <property type="match status" value="1"/>
</dbReference>
<reference evidence="3" key="1">
    <citation type="submission" date="2010-02" db="EMBL/GenBank/DDBJ databases">
        <title>Complete sequence of Aciduliprofundum boonei T469.</title>
        <authorList>
            <consortium name="US DOE Joint Genome Institute"/>
            <person name="Lucas S."/>
            <person name="Copeland A."/>
            <person name="Lapidus A."/>
            <person name="Cheng J.-F."/>
            <person name="Bruce D."/>
            <person name="Goodwin L."/>
            <person name="Pitluck S."/>
            <person name="Saunders E."/>
            <person name="Detter J.C."/>
            <person name="Han C."/>
            <person name="Tapia R."/>
            <person name="Land M."/>
            <person name="Hauser L."/>
            <person name="Kyrpides N."/>
            <person name="Mikhailova N."/>
            <person name="Flores G."/>
            <person name="Reysenbach A.-L."/>
            <person name="Woyke T."/>
        </authorList>
    </citation>
    <scope>NUCLEOTIDE SEQUENCE</scope>
    <source>
        <strain evidence="3">T469</strain>
    </source>
</reference>
<dbReference type="EMBL" id="CP001941">
    <property type="protein sequence ID" value="ADD08606.1"/>
    <property type="molecule type" value="Genomic_DNA"/>
</dbReference>
<accession>B5IAN3</accession>
<dbReference type="PANTHER" id="PTHR13356:SF0">
    <property type="entry name" value="SOSS COMPLEX SUBUNIT B HOMOLOG"/>
    <property type="match status" value="1"/>
</dbReference>
<dbReference type="RefSeq" id="WP_008082463.1">
    <property type="nucleotide sequence ID" value="NC_013926.1"/>
</dbReference>
<evidence type="ECO:0000313" key="3">
    <source>
        <dbReference type="EMBL" id="ADD08606.1"/>
    </source>
</evidence>
<evidence type="ECO:0000313" key="4">
    <source>
        <dbReference type="Proteomes" id="UP000001400"/>
    </source>
</evidence>
<dbReference type="AlphaFoldDB" id="B5IAN3"/>
<dbReference type="InterPro" id="IPR051231">
    <property type="entry name" value="SOSS-B"/>
</dbReference>
<gene>
    <name evidence="3" type="ordered locus">Aboo_0797</name>
</gene>
<dbReference type="GO" id="GO:0003677">
    <property type="term" value="F:DNA binding"/>
    <property type="evidence" value="ECO:0007669"/>
    <property type="project" value="UniProtKB-KW"/>
</dbReference>
<proteinExistence type="predicted"/>
<keyword evidence="1" id="KW-0238">DNA-binding</keyword>
<dbReference type="GeneID" id="8827747"/>
<dbReference type="STRING" id="439481.Aboo_0797"/>
<feature type="domain" description="Single-stranded DNA binding protein Ssb-like OB fold" evidence="2">
    <location>
        <begin position="16"/>
        <end position="97"/>
    </location>
</feature>
<dbReference type="InterPro" id="IPR048970">
    <property type="entry name" value="OB_Ssb-like"/>
</dbReference>
<protein>
    <submittedName>
        <fullName evidence="3">Nucleic acid binding OB-fold tRNA/helicase-type</fullName>
    </submittedName>
</protein>
<dbReference type="InterPro" id="IPR012340">
    <property type="entry name" value="NA-bd_OB-fold"/>
</dbReference>
<dbReference type="Gene3D" id="2.40.50.140">
    <property type="entry name" value="Nucleic acid-binding proteins"/>
    <property type="match status" value="1"/>
</dbReference>
<dbReference type="HOGENOM" id="CLU_110881_2_1_2"/>
<sequence length="137" mass="16033">MEELTKIKDLNPNAKRVNVLAKVLHKGEPKEINTKYGETKHVTEAVVGDETGTIIMSLWNEQADMIEEGEIIYVDNGYISLVRGHMRLNVGKYGSIKKSEEELGEINEELDMSAEEHERQYNRRYNNYRKRSYNNRW</sequence>
<dbReference type="GO" id="GO:0000724">
    <property type="term" value="P:double-strand break repair via homologous recombination"/>
    <property type="evidence" value="ECO:0007669"/>
    <property type="project" value="TreeGrafter"/>
</dbReference>
<dbReference type="PANTHER" id="PTHR13356">
    <property type="entry name" value="OB FOLD NUCLEIC ACID BINDING PROTEIN-RELATED"/>
    <property type="match status" value="1"/>
</dbReference>
<evidence type="ECO:0000256" key="1">
    <source>
        <dbReference type="ARBA" id="ARBA00023125"/>
    </source>
</evidence>
<dbReference type="KEGG" id="abi:Aboo_0797"/>
<dbReference type="eggNOG" id="arCOG01510">
    <property type="taxonomic scope" value="Archaea"/>
</dbReference>
<keyword evidence="4" id="KW-1185">Reference proteome</keyword>
<dbReference type="Pfam" id="PF21473">
    <property type="entry name" value="OB_Ssb-like"/>
    <property type="match status" value="1"/>
</dbReference>